<reference evidence="2 3" key="1">
    <citation type="submission" date="2024-01" db="EMBL/GenBank/DDBJ databases">
        <title>Unpublished Manusciprt.</title>
        <authorList>
            <person name="Duman M."/>
            <person name="Valdes E.G."/>
            <person name="Ajmi N."/>
            <person name="Altun S."/>
            <person name="Saticioglu I.B."/>
        </authorList>
    </citation>
    <scope>NUCLEOTIDE SEQUENCE [LARGE SCALE GENOMIC DNA]</scope>
    <source>
        <strain evidence="2 3">148P</strain>
    </source>
</reference>
<dbReference type="SUPFAM" id="SSF47616">
    <property type="entry name" value="GST C-terminal domain-like"/>
    <property type="match status" value="1"/>
</dbReference>
<dbReference type="SFLD" id="SFLDS00019">
    <property type="entry name" value="Glutathione_Transferase_(cytos"/>
    <property type="match status" value="1"/>
</dbReference>
<dbReference type="InterPro" id="IPR036249">
    <property type="entry name" value="Thioredoxin-like_sf"/>
</dbReference>
<dbReference type="Pfam" id="PF13409">
    <property type="entry name" value="GST_N_2"/>
    <property type="match status" value="1"/>
</dbReference>
<dbReference type="RefSeq" id="WP_330078230.1">
    <property type="nucleotide sequence ID" value="NZ_JAZDQJ010000069.1"/>
</dbReference>
<dbReference type="InterPro" id="IPR036282">
    <property type="entry name" value="Glutathione-S-Trfase_C_sf"/>
</dbReference>
<evidence type="ECO:0000259" key="1">
    <source>
        <dbReference type="PROSITE" id="PS50404"/>
    </source>
</evidence>
<dbReference type="InterPro" id="IPR004045">
    <property type="entry name" value="Glutathione_S-Trfase_N"/>
</dbReference>
<dbReference type="Gene3D" id="3.40.30.10">
    <property type="entry name" value="Glutaredoxin"/>
    <property type="match status" value="1"/>
</dbReference>
<organism evidence="2 3">
    <name type="scientific">Pseudomonas ulcerans</name>
    <dbReference type="NCBI Taxonomy" id="3115852"/>
    <lineage>
        <taxon>Bacteria</taxon>
        <taxon>Pseudomonadati</taxon>
        <taxon>Pseudomonadota</taxon>
        <taxon>Gammaproteobacteria</taxon>
        <taxon>Pseudomonadales</taxon>
        <taxon>Pseudomonadaceae</taxon>
        <taxon>Pseudomonas</taxon>
    </lineage>
</organism>
<dbReference type="Proteomes" id="UP001335100">
    <property type="component" value="Unassembled WGS sequence"/>
</dbReference>
<dbReference type="PANTHER" id="PTHR42673:SF4">
    <property type="entry name" value="MALEYLACETOACETATE ISOMERASE"/>
    <property type="match status" value="1"/>
</dbReference>
<feature type="domain" description="GST N-terminal" evidence="1">
    <location>
        <begin position="3"/>
        <end position="83"/>
    </location>
</feature>
<evidence type="ECO:0000313" key="2">
    <source>
        <dbReference type="EMBL" id="MEE1937583.1"/>
    </source>
</evidence>
<evidence type="ECO:0000313" key="3">
    <source>
        <dbReference type="Proteomes" id="UP001335100"/>
    </source>
</evidence>
<sequence length="208" mass="23087">MAIKLVIGDFNKSSWSFRAWLVLAAAGIDVTLEQVLLEQDDTRSNILGWSPSGKLPVLIDGNLVINDSLAIAEYAADLHPDAGLWPEDFDLRALARAASAEMHAGFVNLRTQMSFGLGTGDRCEALWDTTREEIARILQIWTELRARSGHGTYLCGEHFGIVDAMYAPILFRFRRFAVELPAPLQAYADAVFDFGPVRTWLHLAATRP</sequence>
<dbReference type="SUPFAM" id="SSF52833">
    <property type="entry name" value="Thioredoxin-like"/>
    <property type="match status" value="1"/>
</dbReference>
<dbReference type="InterPro" id="IPR040079">
    <property type="entry name" value="Glutathione_S-Trfase"/>
</dbReference>
<dbReference type="Pfam" id="PF13410">
    <property type="entry name" value="GST_C_2"/>
    <property type="match status" value="1"/>
</dbReference>
<keyword evidence="3" id="KW-1185">Reference proteome</keyword>
<dbReference type="CDD" id="cd03043">
    <property type="entry name" value="GST_N_1"/>
    <property type="match status" value="1"/>
</dbReference>
<dbReference type="PROSITE" id="PS50404">
    <property type="entry name" value="GST_NTER"/>
    <property type="match status" value="1"/>
</dbReference>
<protein>
    <submittedName>
        <fullName evidence="2">Glutathione S-transferase</fullName>
    </submittedName>
</protein>
<dbReference type="Gene3D" id="1.20.1050.10">
    <property type="match status" value="1"/>
</dbReference>
<name>A0ABU7I191_9PSED</name>
<gene>
    <name evidence="2" type="ORF">V0R50_30545</name>
</gene>
<dbReference type="EMBL" id="JAZDQJ010000069">
    <property type="protein sequence ID" value="MEE1937583.1"/>
    <property type="molecule type" value="Genomic_DNA"/>
</dbReference>
<comment type="caution">
    <text evidence="2">The sequence shown here is derived from an EMBL/GenBank/DDBJ whole genome shotgun (WGS) entry which is preliminary data.</text>
</comment>
<proteinExistence type="predicted"/>
<accession>A0ABU7I191</accession>
<dbReference type="PANTHER" id="PTHR42673">
    <property type="entry name" value="MALEYLACETOACETATE ISOMERASE"/>
    <property type="match status" value="1"/>
</dbReference>